<dbReference type="InterPro" id="IPR050482">
    <property type="entry name" value="Sensor_HK_TwoCompSys"/>
</dbReference>
<dbReference type="RefSeq" id="WP_070237596.1">
    <property type="nucleotide sequence ID" value="NZ_CP017478.1"/>
</dbReference>
<dbReference type="EC" id="2.7.13.3" evidence="2"/>
<evidence type="ECO:0000313" key="8">
    <source>
        <dbReference type="EMBL" id="AOW21436.1"/>
    </source>
</evidence>
<dbReference type="InterPro" id="IPR036890">
    <property type="entry name" value="HATPase_C_sf"/>
</dbReference>
<dbReference type="PANTHER" id="PTHR24421:SF10">
    <property type="entry name" value="NITRATE_NITRITE SENSOR PROTEIN NARQ"/>
    <property type="match status" value="1"/>
</dbReference>
<dbReference type="PANTHER" id="PTHR24421">
    <property type="entry name" value="NITRATE/NITRITE SENSOR PROTEIN NARX-RELATED"/>
    <property type="match status" value="1"/>
</dbReference>
<name>A0A1D8PA79_9FLAO</name>
<evidence type="ECO:0000256" key="4">
    <source>
        <dbReference type="ARBA" id="ARBA00022777"/>
    </source>
</evidence>
<accession>A0A1D8PA79</accession>
<dbReference type="SUPFAM" id="SSF55874">
    <property type="entry name" value="ATPase domain of HSP90 chaperone/DNA topoisomerase II/histidine kinase"/>
    <property type="match status" value="1"/>
</dbReference>
<keyword evidence="6" id="KW-1133">Transmembrane helix</keyword>
<keyword evidence="5" id="KW-0902">Two-component regulatory system</keyword>
<dbReference type="PROSITE" id="PS50109">
    <property type="entry name" value="HIS_KIN"/>
    <property type="match status" value="1"/>
</dbReference>
<dbReference type="InterPro" id="IPR005467">
    <property type="entry name" value="His_kinase_dom"/>
</dbReference>
<protein>
    <recommendedName>
        <fullName evidence="2">histidine kinase</fullName>
        <ecNumber evidence="2">2.7.13.3</ecNumber>
    </recommendedName>
</protein>
<gene>
    <name evidence="8" type="ORF">LPB138_12425</name>
</gene>
<dbReference type="InterPro" id="IPR011990">
    <property type="entry name" value="TPR-like_helical_dom_sf"/>
</dbReference>
<evidence type="ECO:0000256" key="3">
    <source>
        <dbReference type="ARBA" id="ARBA00022679"/>
    </source>
</evidence>
<evidence type="ECO:0000256" key="1">
    <source>
        <dbReference type="ARBA" id="ARBA00000085"/>
    </source>
</evidence>
<keyword evidence="4" id="KW-0418">Kinase</keyword>
<evidence type="ECO:0000313" key="9">
    <source>
        <dbReference type="Proteomes" id="UP000176050"/>
    </source>
</evidence>
<dbReference type="KEGG" id="lul:LPB138_12425"/>
<dbReference type="Gene3D" id="3.30.565.10">
    <property type="entry name" value="Histidine kinase-like ATPase, C-terminal domain"/>
    <property type="match status" value="1"/>
</dbReference>
<dbReference type="GO" id="GO:0000160">
    <property type="term" value="P:phosphorelay signal transduction system"/>
    <property type="evidence" value="ECO:0007669"/>
    <property type="project" value="UniProtKB-KW"/>
</dbReference>
<dbReference type="OrthoDB" id="9778366at2"/>
<evidence type="ECO:0000259" key="7">
    <source>
        <dbReference type="PROSITE" id="PS50109"/>
    </source>
</evidence>
<keyword evidence="6" id="KW-0472">Membrane</keyword>
<dbReference type="Proteomes" id="UP000176050">
    <property type="component" value="Chromosome"/>
</dbReference>
<keyword evidence="6" id="KW-0812">Transmembrane</keyword>
<keyword evidence="3" id="KW-0808">Transferase</keyword>
<feature type="domain" description="Histidine kinase" evidence="7">
    <location>
        <begin position="496"/>
        <end position="674"/>
    </location>
</feature>
<dbReference type="InterPro" id="IPR003594">
    <property type="entry name" value="HATPase_dom"/>
</dbReference>
<comment type="catalytic activity">
    <reaction evidence="1">
        <text>ATP + protein L-histidine = ADP + protein N-phospho-L-histidine.</text>
        <dbReference type="EC" id="2.7.13.3"/>
    </reaction>
</comment>
<keyword evidence="9" id="KW-1185">Reference proteome</keyword>
<evidence type="ECO:0000256" key="5">
    <source>
        <dbReference type="ARBA" id="ARBA00023012"/>
    </source>
</evidence>
<dbReference type="GO" id="GO:0004673">
    <property type="term" value="F:protein histidine kinase activity"/>
    <property type="evidence" value="ECO:0007669"/>
    <property type="project" value="UniProtKB-EC"/>
</dbReference>
<evidence type="ECO:0000256" key="6">
    <source>
        <dbReference type="SAM" id="Phobius"/>
    </source>
</evidence>
<dbReference type="CDD" id="cd16917">
    <property type="entry name" value="HATPase_UhpB-NarQ-NarX-like"/>
    <property type="match status" value="1"/>
</dbReference>
<feature type="transmembrane region" description="Helical" evidence="6">
    <location>
        <begin position="444"/>
        <end position="463"/>
    </location>
</feature>
<organism evidence="8 9">
    <name type="scientific">Urechidicola croceus</name>
    <dbReference type="NCBI Taxonomy" id="1850246"/>
    <lineage>
        <taxon>Bacteria</taxon>
        <taxon>Pseudomonadati</taxon>
        <taxon>Bacteroidota</taxon>
        <taxon>Flavobacteriia</taxon>
        <taxon>Flavobacteriales</taxon>
        <taxon>Flavobacteriaceae</taxon>
        <taxon>Urechidicola</taxon>
    </lineage>
</organism>
<dbReference type="EMBL" id="CP017478">
    <property type="protein sequence ID" value="AOW21436.1"/>
    <property type="molecule type" value="Genomic_DNA"/>
</dbReference>
<dbReference type="Pfam" id="PF02518">
    <property type="entry name" value="HATPase_c"/>
    <property type="match status" value="1"/>
</dbReference>
<proteinExistence type="predicted"/>
<evidence type="ECO:0000256" key="2">
    <source>
        <dbReference type="ARBA" id="ARBA00012438"/>
    </source>
</evidence>
<dbReference type="SUPFAM" id="SSF48452">
    <property type="entry name" value="TPR-like"/>
    <property type="match status" value="1"/>
</dbReference>
<sequence>MNNSTKINIVFTLFFAISLNCISQKPVDDFMTILNSTQDEYLKLNTLDSITHILSKTDELSSIPYEVQFIDLALELKEYDKAAMSAIRVFYPYKYLKNDSEKSLAQLNKVLPYIDSISITKYKGGLYVKKAGAYFDSDTKKAIKNYDLAVKNYSDKDSIDIADAIYFKAQAHTMLGSYVDAIKSYKESYTYYENLNDTSYMLNVKNNMASLYNELNLTNEAQKTLNSVKEILKTTDDSNALINSMFEEANIFRIKKDFSKEEKKILQIDSILNTLDVKSQKYNFLKTNVILTKLYADRGDVKNATYYFNNLEKDIEYITNSEYTHLIYLNAKIKYLNLIGKHQQALESAKFMLKMANKINNFHEIQFAEGHLVDTYQKLNQQAKAFPHLLKMKELKDSIFNAQSTNSLLYFQSLFQTEENEKNLLVKQNEIELLEQSEKYTKRISIFGFVGLGLLSLALFLWVKRKSLLKEKKLQEDFTSELLNFQEQEKKRVSENLHDGLGQSLLLIKNKIVLNNDIETQKILDSVINEVHTISHGLHPFQLEELGLTEAIKSIIEQVSDNSETFISSDIEDINGIFTKKQELNIYRTVQESLNNMMKHSKAEACRVEIEKQKSKVKISIIDNGVGFDFTEEYSKIGSLGLKTLKERVRFLDGIMSFNSEKNKGTEMFITIPI</sequence>
<dbReference type="STRING" id="1850246.LPB138_12425"/>
<dbReference type="AlphaFoldDB" id="A0A1D8PA79"/>
<dbReference type="Gene3D" id="1.25.40.10">
    <property type="entry name" value="Tetratricopeptide repeat domain"/>
    <property type="match status" value="1"/>
</dbReference>
<reference evidence="8 9" key="1">
    <citation type="submission" date="2016-10" db="EMBL/GenBank/DDBJ databases">
        <title>Lutibacter sp. LPB0138, isolated from marine gastropod.</title>
        <authorList>
            <person name="Kim E."/>
            <person name="Yi H."/>
        </authorList>
    </citation>
    <scope>NUCLEOTIDE SEQUENCE [LARGE SCALE GENOMIC DNA]</scope>
    <source>
        <strain evidence="8 9">LPB0138</strain>
    </source>
</reference>